<dbReference type="RefSeq" id="XP_056686003.1">
    <property type="nucleotide sequence ID" value="XM_056830025.1"/>
</dbReference>
<dbReference type="Proteomes" id="UP000813463">
    <property type="component" value="Chromosome 5"/>
</dbReference>
<dbReference type="InterPro" id="IPR005162">
    <property type="entry name" value="Retrotrans_gag_dom"/>
</dbReference>
<evidence type="ECO:0000259" key="2">
    <source>
        <dbReference type="Pfam" id="PF03732"/>
    </source>
</evidence>
<accession>A0ABM3QRM6</accession>
<organism evidence="3 4">
    <name type="scientific">Spinacia oleracea</name>
    <name type="common">Spinach</name>
    <dbReference type="NCBI Taxonomy" id="3562"/>
    <lineage>
        <taxon>Eukaryota</taxon>
        <taxon>Viridiplantae</taxon>
        <taxon>Streptophyta</taxon>
        <taxon>Embryophyta</taxon>
        <taxon>Tracheophyta</taxon>
        <taxon>Spermatophyta</taxon>
        <taxon>Magnoliopsida</taxon>
        <taxon>eudicotyledons</taxon>
        <taxon>Gunneridae</taxon>
        <taxon>Pentapetalae</taxon>
        <taxon>Caryophyllales</taxon>
        <taxon>Chenopodiaceae</taxon>
        <taxon>Chenopodioideae</taxon>
        <taxon>Anserineae</taxon>
        <taxon>Spinacia</taxon>
    </lineage>
</organism>
<feature type="domain" description="Retrotransposon gag" evidence="2">
    <location>
        <begin position="52"/>
        <end position="142"/>
    </location>
</feature>
<evidence type="ECO:0000256" key="1">
    <source>
        <dbReference type="SAM" id="MobiDB-lite"/>
    </source>
</evidence>
<proteinExistence type="predicted"/>
<feature type="region of interest" description="Disordered" evidence="1">
    <location>
        <begin position="187"/>
        <end position="216"/>
    </location>
</feature>
<sequence length="255" mass="29528">MYGNPRRANEKSEIPAVQIRKYDGSTDPEVHCTMFEHHMMLYTDSDAMWCKVFLSTLLGVASGWYKWLPKGSVYNYRQLEAEFMLRFISRQQRKKTSGELMAITQKNGESLRDYLTRFNNESTSIPNLQQEIAVVALMRGMNNCKFKKYLGRKSFTDLGSALVNLKAHEYIKSDGAIKKQCSKTCPTKPTTTTWRVQERQSEERIPGKRVSKADKPSYPVFHEYTPLNAPRATIYNVNKNENWKRPPPMSNKPRP</sequence>
<name>A0ABM3QRM6_SPIOL</name>
<dbReference type="PANTHER" id="PTHR33223:SF10">
    <property type="entry name" value="AMINOTRANSFERASE-LIKE PLANT MOBILE DOMAIN-CONTAINING PROTEIN"/>
    <property type="match status" value="1"/>
</dbReference>
<dbReference type="GeneID" id="130461805"/>
<reference evidence="4" key="2">
    <citation type="submission" date="2025-08" db="UniProtKB">
        <authorList>
            <consortium name="RefSeq"/>
        </authorList>
    </citation>
    <scope>IDENTIFICATION</scope>
    <source>
        <tissue evidence="4">Leaf</tissue>
    </source>
</reference>
<keyword evidence="3" id="KW-1185">Reference proteome</keyword>
<gene>
    <name evidence="4" type="primary">LOC130461805</name>
</gene>
<evidence type="ECO:0000313" key="4">
    <source>
        <dbReference type="RefSeq" id="XP_056686003.1"/>
    </source>
</evidence>
<dbReference type="PANTHER" id="PTHR33223">
    <property type="entry name" value="CCHC-TYPE DOMAIN-CONTAINING PROTEIN"/>
    <property type="match status" value="1"/>
</dbReference>
<dbReference type="Pfam" id="PF03732">
    <property type="entry name" value="Retrotrans_gag"/>
    <property type="match status" value="1"/>
</dbReference>
<feature type="compositionally biased region" description="Basic and acidic residues" evidence="1">
    <location>
        <begin position="196"/>
        <end position="215"/>
    </location>
</feature>
<protein>
    <recommendedName>
        <fullName evidence="2">Retrotransposon gag domain-containing protein</fullName>
    </recommendedName>
</protein>
<evidence type="ECO:0000313" key="3">
    <source>
        <dbReference type="Proteomes" id="UP000813463"/>
    </source>
</evidence>
<reference evidence="3" key="1">
    <citation type="journal article" date="2021" name="Nat. Commun.">
        <title>Genomic analyses provide insights into spinach domestication and the genetic basis of agronomic traits.</title>
        <authorList>
            <person name="Cai X."/>
            <person name="Sun X."/>
            <person name="Xu C."/>
            <person name="Sun H."/>
            <person name="Wang X."/>
            <person name="Ge C."/>
            <person name="Zhang Z."/>
            <person name="Wang Q."/>
            <person name="Fei Z."/>
            <person name="Jiao C."/>
            <person name="Wang Q."/>
        </authorList>
    </citation>
    <scope>NUCLEOTIDE SEQUENCE [LARGE SCALE GENOMIC DNA]</scope>
    <source>
        <strain evidence="3">cv. Varoflay</strain>
    </source>
</reference>